<evidence type="ECO:0000256" key="16">
    <source>
        <dbReference type="ARBA" id="ARBA00032853"/>
    </source>
</evidence>
<name>L0ACR2_CALLD</name>
<evidence type="ECO:0000256" key="2">
    <source>
        <dbReference type="ARBA" id="ARBA00004651"/>
    </source>
</evidence>
<gene>
    <name evidence="19" type="primary">cobS</name>
    <name evidence="20" type="ordered locus">Calag_1123</name>
</gene>
<keyword evidence="13 19" id="KW-0472">Membrane</keyword>
<evidence type="ECO:0000256" key="7">
    <source>
        <dbReference type="ARBA" id="ARBA00022475"/>
    </source>
</evidence>
<evidence type="ECO:0000256" key="3">
    <source>
        <dbReference type="ARBA" id="ARBA00004663"/>
    </source>
</evidence>
<dbReference type="OrthoDB" id="11748at2157"/>
<dbReference type="InParanoid" id="L0ACR2"/>
<dbReference type="GeneID" id="14212383"/>
<protein>
    <recommendedName>
        <fullName evidence="6 19">Adenosylcobinamide-GDP ribazoletransferase</fullName>
        <ecNumber evidence="5 19">2.7.8.26</ecNumber>
    </recommendedName>
    <alternativeName>
        <fullName evidence="16 19">Cobalamin synthase</fullName>
    </alternativeName>
    <alternativeName>
        <fullName evidence="15 19">Cobalamin-5'-phosphate synthase</fullName>
    </alternativeName>
</protein>
<evidence type="ECO:0000256" key="10">
    <source>
        <dbReference type="ARBA" id="ARBA00022692"/>
    </source>
</evidence>
<evidence type="ECO:0000256" key="14">
    <source>
        <dbReference type="ARBA" id="ARBA00025228"/>
    </source>
</evidence>
<dbReference type="HOGENOM" id="CLU_057426_2_0_2"/>
<keyword evidence="7 19" id="KW-1003">Cell membrane</keyword>
<sequence length="243" mass="27140" precursor="true">MKRAIKGFLSLLSFLTTIPTNQNNIKEASEYFYLSPLIGLIEGIIIGLIFFLLRFNFIINGSILLASHLLLTGGLNLDGFSDYSDVIGSRKIGEEAEKILKDPRKGSFAIIFTSLIIIIRFASFSNIKNIFSIVLSYVTGIESGYLISYFSNAPKYQGLGSMFIESSKNKKKLLYNLIIYLIIIIILLFVSKTKYYLISIFSLLLVPIIVFDSNKRLGYANGDVIGFTIEIIETASLLISVII</sequence>
<evidence type="ECO:0000256" key="8">
    <source>
        <dbReference type="ARBA" id="ARBA00022573"/>
    </source>
</evidence>
<dbReference type="KEGG" id="clg:Calag_1123"/>
<evidence type="ECO:0000256" key="12">
    <source>
        <dbReference type="ARBA" id="ARBA00022989"/>
    </source>
</evidence>
<dbReference type="Proteomes" id="UP000010469">
    <property type="component" value="Chromosome"/>
</dbReference>
<comment type="similarity">
    <text evidence="4 19">Belongs to the CobS family.</text>
</comment>
<keyword evidence="9 19" id="KW-0808">Transferase</keyword>
<keyword evidence="11 19" id="KW-0460">Magnesium</keyword>
<feature type="transmembrane region" description="Helical" evidence="19">
    <location>
        <begin position="106"/>
        <end position="124"/>
    </location>
</feature>
<dbReference type="GO" id="GO:0008818">
    <property type="term" value="F:cobalamin 5'-phosphate synthase activity"/>
    <property type="evidence" value="ECO:0007669"/>
    <property type="project" value="UniProtKB-UniRule"/>
</dbReference>
<feature type="transmembrane region" description="Helical" evidence="19">
    <location>
        <begin position="32"/>
        <end position="53"/>
    </location>
</feature>
<dbReference type="GO" id="GO:0009236">
    <property type="term" value="P:cobalamin biosynthetic process"/>
    <property type="evidence" value="ECO:0007669"/>
    <property type="project" value="UniProtKB-UniRule"/>
</dbReference>
<dbReference type="GO" id="GO:0005886">
    <property type="term" value="C:plasma membrane"/>
    <property type="evidence" value="ECO:0007669"/>
    <property type="project" value="UniProtKB-SubCell"/>
</dbReference>
<accession>L0ACR2</accession>
<feature type="transmembrane region" description="Helical" evidence="19">
    <location>
        <begin position="130"/>
        <end position="152"/>
    </location>
</feature>
<evidence type="ECO:0000313" key="20">
    <source>
        <dbReference type="EMBL" id="AFZ70845.1"/>
    </source>
</evidence>
<dbReference type="PANTHER" id="PTHR34148:SF1">
    <property type="entry name" value="ADENOSYLCOBINAMIDE-GDP RIBAZOLETRANSFERASE"/>
    <property type="match status" value="1"/>
</dbReference>
<evidence type="ECO:0000256" key="17">
    <source>
        <dbReference type="ARBA" id="ARBA00048623"/>
    </source>
</evidence>
<comment type="catalytic activity">
    <reaction evidence="18 19">
        <text>alpha-ribazole 5'-phosphate + adenosylcob(III)inamide-GDP = adenosylcob(III)alamin 5'-phosphate + GMP + H(+)</text>
        <dbReference type="Rhea" id="RHEA:23560"/>
        <dbReference type="ChEBI" id="CHEBI:15378"/>
        <dbReference type="ChEBI" id="CHEBI:57918"/>
        <dbReference type="ChEBI" id="CHEBI:58115"/>
        <dbReference type="ChEBI" id="CHEBI:60487"/>
        <dbReference type="ChEBI" id="CHEBI:60493"/>
        <dbReference type="EC" id="2.7.8.26"/>
    </reaction>
</comment>
<dbReference type="STRING" id="1056495.Calag_1123"/>
<dbReference type="EMBL" id="CP003378">
    <property type="protein sequence ID" value="AFZ70845.1"/>
    <property type="molecule type" value="Genomic_DNA"/>
</dbReference>
<evidence type="ECO:0000256" key="4">
    <source>
        <dbReference type="ARBA" id="ARBA00010561"/>
    </source>
</evidence>
<dbReference type="Pfam" id="PF02654">
    <property type="entry name" value="CobS"/>
    <property type="match status" value="1"/>
</dbReference>
<dbReference type="FunCoup" id="L0ACR2">
    <property type="interactions" value="49"/>
</dbReference>
<dbReference type="EC" id="2.7.8.26" evidence="5 19"/>
<evidence type="ECO:0000256" key="19">
    <source>
        <dbReference type="HAMAP-Rule" id="MF_00719"/>
    </source>
</evidence>
<reference evidence="21" key="1">
    <citation type="submission" date="2012-03" db="EMBL/GenBank/DDBJ databases">
        <title>Complete genome of Caldisphaera lagunensis DSM 15908.</title>
        <authorList>
            <person name="Lucas S."/>
            <person name="Copeland A."/>
            <person name="Lapidus A."/>
            <person name="Glavina del Rio T."/>
            <person name="Dalin E."/>
            <person name="Tice H."/>
            <person name="Bruce D."/>
            <person name="Goodwin L."/>
            <person name="Pitluck S."/>
            <person name="Peters L."/>
            <person name="Mikhailova N."/>
            <person name="Teshima H."/>
            <person name="Kyrpides N."/>
            <person name="Mavromatis K."/>
            <person name="Ivanova N."/>
            <person name="Brettin T."/>
            <person name="Detter J.C."/>
            <person name="Han C."/>
            <person name="Larimer F."/>
            <person name="Land M."/>
            <person name="Hauser L."/>
            <person name="Markowitz V."/>
            <person name="Cheng J.-F."/>
            <person name="Hugenholtz P."/>
            <person name="Woyke T."/>
            <person name="Wu D."/>
            <person name="Spring S."/>
            <person name="Schroeder M."/>
            <person name="Brambilla E."/>
            <person name="Klenk H.-P."/>
            <person name="Eisen J.A."/>
        </authorList>
    </citation>
    <scope>NUCLEOTIDE SEQUENCE [LARGE SCALE GENOMIC DNA]</scope>
    <source>
        <strain evidence="21">DSM 15908 / JCM 11604 / IC-154</strain>
    </source>
</reference>
<evidence type="ECO:0000256" key="1">
    <source>
        <dbReference type="ARBA" id="ARBA00001946"/>
    </source>
</evidence>
<proteinExistence type="inferred from homology"/>
<keyword evidence="12 19" id="KW-1133">Transmembrane helix</keyword>
<dbReference type="HAMAP" id="MF_00719">
    <property type="entry name" value="CobS"/>
    <property type="match status" value="1"/>
</dbReference>
<organism evidence="20 21">
    <name type="scientific">Caldisphaera lagunensis (strain DSM 15908 / JCM 11604 / ANMR 0165 / IC-154)</name>
    <dbReference type="NCBI Taxonomy" id="1056495"/>
    <lineage>
        <taxon>Archaea</taxon>
        <taxon>Thermoproteota</taxon>
        <taxon>Thermoprotei</taxon>
        <taxon>Acidilobales</taxon>
        <taxon>Caldisphaeraceae</taxon>
        <taxon>Caldisphaera</taxon>
    </lineage>
</organism>
<dbReference type="eggNOG" id="arCOG04338">
    <property type="taxonomic scope" value="Archaea"/>
</dbReference>
<evidence type="ECO:0000256" key="5">
    <source>
        <dbReference type="ARBA" id="ARBA00013200"/>
    </source>
</evidence>
<dbReference type="RefSeq" id="WP_015232742.1">
    <property type="nucleotide sequence ID" value="NC_019791.1"/>
</dbReference>
<dbReference type="UniPathway" id="UPA00148">
    <property type="reaction ID" value="UER00238"/>
</dbReference>
<comment type="function">
    <text evidence="14 19">Joins adenosylcobinamide-GDP and alpha-ribazole to generate adenosylcobalamin (Ado-cobalamin). Also synthesizes adenosylcobalamin 5'-phosphate from adenosylcobinamide-GDP and alpha-ribazole 5'-phosphate.</text>
</comment>
<evidence type="ECO:0000256" key="18">
    <source>
        <dbReference type="ARBA" id="ARBA00049504"/>
    </source>
</evidence>
<dbReference type="InterPro" id="IPR003805">
    <property type="entry name" value="CobS"/>
</dbReference>
<feature type="transmembrane region" description="Helical" evidence="19">
    <location>
        <begin position="195"/>
        <end position="211"/>
    </location>
</feature>
<feature type="transmembrane region" description="Helical" evidence="19">
    <location>
        <begin position="173"/>
        <end position="189"/>
    </location>
</feature>
<comment type="cofactor">
    <cofactor evidence="1 19">
        <name>Mg(2+)</name>
        <dbReference type="ChEBI" id="CHEBI:18420"/>
    </cofactor>
</comment>
<dbReference type="GO" id="GO:0051073">
    <property type="term" value="F:adenosylcobinamide-GDP ribazoletransferase activity"/>
    <property type="evidence" value="ECO:0007669"/>
    <property type="project" value="UniProtKB-UniRule"/>
</dbReference>
<dbReference type="AlphaFoldDB" id="L0ACR2"/>
<evidence type="ECO:0000256" key="11">
    <source>
        <dbReference type="ARBA" id="ARBA00022842"/>
    </source>
</evidence>
<evidence type="ECO:0000256" key="9">
    <source>
        <dbReference type="ARBA" id="ARBA00022679"/>
    </source>
</evidence>
<comment type="pathway">
    <text evidence="3 19">Cofactor biosynthesis; adenosylcobalamin biosynthesis; adenosylcobalamin from cob(II)yrinate a,c-diamide: step 7/7.</text>
</comment>
<evidence type="ECO:0000256" key="13">
    <source>
        <dbReference type="ARBA" id="ARBA00023136"/>
    </source>
</evidence>
<evidence type="ECO:0000256" key="6">
    <source>
        <dbReference type="ARBA" id="ARBA00015850"/>
    </source>
</evidence>
<comment type="catalytic activity">
    <reaction evidence="17 19">
        <text>alpha-ribazole + adenosylcob(III)inamide-GDP = adenosylcob(III)alamin + GMP + H(+)</text>
        <dbReference type="Rhea" id="RHEA:16049"/>
        <dbReference type="ChEBI" id="CHEBI:10329"/>
        <dbReference type="ChEBI" id="CHEBI:15378"/>
        <dbReference type="ChEBI" id="CHEBI:18408"/>
        <dbReference type="ChEBI" id="CHEBI:58115"/>
        <dbReference type="ChEBI" id="CHEBI:60487"/>
        <dbReference type="EC" id="2.7.8.26"/>
    </reaction>
</comment>
<keyword evidence="8 19" id="KW-0169">Cobalamin biosynthesis</keyword>
<comment type="subcellular location">
    <subcellularLocation>
        <location evidence="2 19">Cell membrane</location>
        <topology evidence="2 19">Multi-pass membrane protein</topology>
    </subcellularLocation>
</comment>
<dbReference type="PANTHER" id="PTHR34148">
    <property type="entry name" value="ADENOSYLCOBINAMIDE-GDP RIBAZOLETRANSFERASE"/>
    <property type="match status" value="1"/>
</dbReference>
<keyword evidence="10 19" id="KW-0812">Transmembrane</keyword>
<evidence type="ECO:0000313" key="21">
    <source>
        <dbReference type="Proteomes" id="UP000010469"/>
    </source>
</evidence>
<evidence type="ECO:0000256" key="15">
    <source>
        <dbReference type="ARBA" id="ARBA00032605"/>
    </source>
</evidence>
<keyword evidence="21" id="KW-1185">Reference proteome</keyword>